<feature type="region of interest" description="Disordered" evidence="1">
    <location>
        <begin position="184"/>
        <end position="227"/>
    </location>
</feature>
<protein>
    <submittedName>
        <fullName evidence="2">Uncharacterized protein</fullName>
    </submittedName>
</protein>
<proteinExistence type="predicted"/>
<feature type="compositionally biased region" description="Basic and acidic residues" evidence="1">
    <location>
        <begin position="215"/>
        <end position="227"/>
    </location>
</feature>
<gene>
    <name evidence="2" type="ORF">Scep_002351</name>
</gene>
<dbReference type="Pfam" id="PF03004">
    <property type="entry name" value="Transposase_24"/>
    <property type="match status" value="1"/>
</dbReference>
<dbReference type="AlphaFoldDB" id="A0AAP0LCJ7"/>
<feature type="compositionally biased region" description="Basic and acidic residues" evidence="1">
    <location>
        <begin position="54"/>
        <end position="64"/>
    </location>
</feature>
<dbReference type="EMBL" id="JBBNAG010000001">
    <property type="protein sequence ID" value="KAK9167160.1"/>
    <property type="molecule type" value="Genomic_DNA"/>
</dbReference>
<dbReference type="InterPro" id="IPR004252">
    <property type="entry name" value="Probable_transposase_24"/>
</dbReference>
<evidence type="ECO:0000313" key="2">
    <source>
        <dbReference type="EMBL" id="KAK9167160.1"/>
    </source>
</evidence>
<organism evidence="2 3">
    <name type="scientific">Stephania cephalantha</name>
    <dbReference type="NCBI Taxonomy" id="152367"/>
    <lineage>
        <taxon>Eukaryota</taxon>
        <taxon>Viridiplantae</taxon>
        <taxon>Streptophyta</taxon>
        <taxon>Embryophyta</taxon>
        <taxon>Tracheophyta</taxon>
        <taxon>Spermatophyta</taxon>
        <taxon>Magnoliopsida</taxon>
        <taxon>Ranunculales</taxon>
        <taxon>Menispermaceae</taxon>
        <taxon>Menispermoideae</taxon>
        <taxon>Cissampelideae</taxon>
        <taxon>Stephania</taxon>
    </lineage>
</organism>
<evidence type="ECO:0000313" key="3">
    <source>
        <dbReference type="Proteomes" id="UP001419268"/>
    </source>
</evidence>
<evidence type="ECO:0000256" key="1">
    <source>
        <dbReference type="SAM" id="MobiDB-lite"/>
    </source>
</evidence>
<name>A0AAP0LCJ7_9MAGN</name>
<keyword evidence="3" id="KW-1185">Reference proteome</keyword>
<sequence length="227" mass="25760">MRGAYDANACVRYGALMHGLCALGVRLNFVTNEAWNRYCDYWASADFKARSEKASLNRKSEKDGPGTGHSKHTGSSRSFRTHGEILALDYDDVTPNDVFFHVYTKDHDGVTFIDNRSAWFHAELVRRREEHTQATPDQPIYEMRYEDPGASMARELMVRSLMQSFKGSQFEAFVQSHLGMHMDFGVSTSQAPPPLPPSPQEHLQQVGMDPAHSPEQQHDDDVRDIQE</sequence>
<feature type="region of interest" description="Disordered" evidence="1">
    <location>
        <begin position="54"/>
        <end position="77"/>
    </location>
</feature>
<reference evidence="2 3" key="1">
    <citation type="submission" date="2024-01" db="EMBL/GenBank/DDBJ databases">
        <title>Genome assemblies of Stephania.</title>
        <authorList>
            <person name="Yang L."/>
        </authorList>
    </citation>
    <scope>NUCLEOTIDE SEQUENCE [LARGE SCALE GENOMIC DNA]</scope>
    <source>
        <strain evidence="2">JXDWG</strain>
        <tissue evidence="2">Leaf</tissue>
    </source>
</reference>
<accession>A0AAP0LCJ7</accession>
<dbReference type="Proteomes" id="UP001419268">
    <property type="component" value="Unassembled WGS sequence"/>
</dbReference>
<comment type="caution">
    <text evidence="2">The sequence shown here is derived from an EMBL/GenBank/DDBJ whole genome shotgun (WGS) entry which is preliminary data.</text>
</comment>